<dbReference type="EMBL" id="RCBY01000450">
    <property type="protein sequence ID" value="RQH19339.1"/>
    <property type="molecule type" value="Genomic_DNA"/>
</dbReference>
<proteinExistence type="predicted"/>
<name>A0A3N6R0P0_9CYAN</name>
<dbReference type="AlphaFoldDB" id="A0A3N6R0P0"/>
<evidence type="ECO:0000313" key="2">
    <source>
        <dbReference type="Proteomes" id="UP000269154"/>
    </source>
</evidence>
<gene>
    <name evidence="1" type="ORF">D5R40_32580</name>
</gene>
<accession>A0A3N6R0P0</accession>
<reference evidence="1 2" key="1">
    <citation type="journal article" date="2018" name="ACS Chem. Biol.">
        <title>Ketoreductase domain dysfunction expands chemodiversity: malyngamide biosynthesis in the cyanobacterium Okeania hirsuta.</title>
        <authorList>
            <person name="Moss N.A."/>
            <person name="Leao T."/>
            <person name="Rankin M."/>
            <person name="McCullough T.M."/>
            <person name="Qu P."/>
            <person name="Korobeynikov A."/>
            <person name="Smith J.L."/>
            <person name="Gerwick L."/>
            <person name="Gerwick W.H."/>
        </authorList>
    </citation>
    <scope>NUCLEOTIDE SEQUENCE [LARGE SCALE GENOMIC DNA]</scope>
    <source>
        <strain evidence="1 2">PAB10Feb10-1</strain>
    </source>
</reference>
<organism evidence="1 2">
    <name type="scientific">Okeania hirsuta</name>
    <dbReference type="NCBI Taxonomy" id="1458930"/>
    <lineage>
        <taxon>Bacteria</taxon>
        <taxon>Bacillati</taxon>
        <taxon>Cyanobacteriota</taxon>
        <taxon>Cyanophyceae</taxon>
        <taxon>Oscillatoriophycideae</taxon>
        <taxon>Oscillatoriales</taxon>
        <taxon>Microcoleaceae</taxon>
        <taxon>Okeania</taxon>
    </lineage>
</organism>
<protein>
    <submittedName>
        <fullName evidence="1">Uncharacterized protein</fullName>
    </submittedName>
</protein>
<evidence type="ECO:0000313" key="1">
    <source>
        <dbReference type="EMBL" id="RQH19339.1"/>
    </source>
</evidence>
<dbReference type="Proteomes" id="UP000269154">
    <property type="component" value="Unassembled WGS sequence"/>
</dbReference>
<comment type="caution">
    <text evidence="1">The sequence shown here is derived from an EMBL/GenBank/DDBJ whole genome shotgun (WGS) entry which is preliminary data.</text>
</comment>
<keyword evidence="2" id="KW-1185">Reference proteome</keyword>
<sequence>MKIEVLMHEFCAYAHYFRGVSYTTIKNYKNIISFFARSAEIEDIHINITEKKVQSFLLIV</sequence>